<evidence type="ECO:0000256" key="3">
    <source>
        <dbReference type="ARBA" id="ARBA00022630"/>
    </source>
</evidence>
<evidence type="ECO:0000259" key="15">
    <source>
        <dbReference type="SMART" id="SM00904"/>
    </source>
</evidence>
<dbReference type="Proteomes" id="UP000184301">
    <property type="component" value="Unassembled WGS sequence"/>
</dbReference>
<protein>
    <recommendedName>
        <fullName evidence="14">Riboflavin biosynthesis protein</fullName>
    </recommendedName>
    <domain>
        <recommendedName>
            <fullName evidence="14">Riboflavin kinase</fullName>
            <ecNumber evidence="14">2.7.1.26</ecNumber>
        </recommendedName>
        <alternativeName>
            <fullName evidence="14">Flavokinase</fullName>
        </alternativeName>
    </domain>
    <domain>
        <recommendedName>
            <fullName evidence="14">FMN adenylyltransferase</fullName>
            <ecNumber evidence="14">2.7.7.2</ecNumber>
        </recommendedName>
        <alternativeName>
            <fullName evidence="14">FAD pyrophosphorylase</fullName>
        </alternativeName>
        <alternativeName>
            <fullName evidence="14">FAD synthase</fullName>
        </alternativeName>
    </domain>
</protein>
<comment type="pathway">
    <text evidence="1 14">Cofactor biosynthesis; FAD biosynthesis; FAD from FMN: step 1/1.</text>
</comment>
<reference evidence="16 17" key="1">
    <citation type="submission" date="2016-11" db="EMBL/GenBank/DDBJ databases">
        <authorList>
            <person name="Jaros S."/>
            <person name="Januszkiewicz K."/>
            <person name="Wedrychowicz H."/>
        </authorList>
    </citation>
    <scope>NUCLEOTIDE SEQUENCE [LARGE SCALE GENOMIC DNA]</scope>
    <source>
        <strain evidence="16 17">DSM 15480</strain>
    </source>
</reference>
<evidence type="ECO:0000256" key="13">
    <source>
        <dbReference type="ARBA" id="ARBA00049494"/>
    </source>
</evidence>
<evidence type="ECO:0000313" key="16">
    <source>
        <dbReference type="EMBL" id="SHJ24181.1"/>
    </source>
</evidence>
<comment type="pathway">
    <text evidence="2 14">Cofactor biosynthesis; FMN biosynthesis; FMN from riboflavin (ATP route): step 1/1.</text>
</comment>
<dbReference type="CDD" id="cd02064">
    <property type="entry name" value="FAD_synthetase_N"/>
    <property type="match status" value="1"/>
</dbReference>
<comment type="catalytic activity">
    <reaction evidence="13 14">
        <text>FMN + ATP + H(+) = FAD + diphosphate</text>
        <dbReference type="Rhea" id="RHEA:17237"/>
        <dbReference type="ChEBI" id="CHEBI:15378"/>
        <dbReference type="ChEBI" id="CHEBI:30616"/>
        <dbReference type="ChEBI" id="CHEBI:33019"/>
        <dbReference type="ChEBI" id="CHEBI:57692"/>
        <dbReference type="ChEBI" id="CHEBI:58210"/>
        <dbReference type="EC" id="2.7.7.2"/>
    </reaction>
</comment>
<dbReference type="GO" id="GO:0006747">
    <property type="term" value="P:FAD biosynthetic process"/>
    <property type="evidence" value="ECO:0007669"/>
    <property type="project" value="UniProtKB-UniRule"/>
</dbReference>
<evidence type="ECO:0000256" key="6">
    <source>
        <dbReference type="ARBA" id="ARBA00022695"/>
    </source>
</evidence>
<dbReference type="NCBIfam" id="TIGR00125">
    <property type="entry name" value="cyt_tran_rel"/>
    <property type="match status" value="1"/>
</dbReference>
<dbReference type="PANTHER" id="PTHR22749">
    <property type="entry name" value="RIBOFLAVIN KINASE/FMN ADENYLYLTRANSFERASE"/>
    <property type="match status" value="1"/>
</dbReference>
<sequence length="306" mass="35439">MQYITQLSDFTYQGPCAVTLGKFDGMHRGHQRLIRTIRKYSDENTKSVVFAFDMKQFLLNKGITRKMLMTNEERKKHMEKYVDYLIECPFTEEFRKIEPEDFIKDILVDKLHAKYIVIGADYHFGRDKRGDANTLSRYAKKYGYHVDVITKKKSDDRIISSSYIRETLAGGDLELANELLGYPYTVYGRVEHGQKLGRTLGFPTMNIVPDIEKLLPKKGVYNCKVKIDGVWYKGIGNVGMKPTVTNDGRVLVEVHVLDYDAEAYEKEIEIKFLTFERGEKKFSSVEELKEQVDKDIASGKLYFEKA</sequence>
<dbReference type="InterPro" id="IPR015865">
    <property type="entry name" value="Riboflavin_kinase_bac/euk"/>
</dbReference>
<evidence type="ECO:0000256" key="7">
    <source>
        <dbReference type="ARBA" id="ARBA00022741"/>
    </source>
</evidence>
<keyword evidence="4 14" id="KW-0288">FMN</keyword>
<dbReference type="STRING" id="1121950.SAMN02745243_00094"/>
<dbReference type="FunFam" id="3.40.50.620:FF:000021">
    <property type="entry name" value="Riboflavin biosynthesis protein"/>
    <property type="match status" value="1"/>
</dbReference>
<dbReference type="RefSeq" id="WP_073103665.1">
    <property type="nucleotide sequence ID" value="NZ_FQZY01000005.1"/>
</dbReference>
<keyword evidence="5 14" id="KW-0808">Transferase</keyword>
<evidence type="ECO:0000256" key="1">
    <source>
        <dbReference type="ARBA" id="ARBA00004726"/>
    </source>
</evidence>
<dbReference type="NCBIfam" id="TIGR00083">
    <property type="entry name" value="ribF"/>
    <property type="match status" value="1"/>
</dbReference>
<evidence type="ECO:0000256" key="2">
    <source>
        <dbReference type="ARBA" id="ARBA00005201"/>
    </source>
</evidence>
<feature type="domain" description="Riboflavin kinase" evidence="15">
    <location>
        <begin position="179"/>
        <end position="304"/>
    </location>
</feature>
<dbReference type="EC" id="2.7.1.26" evidence="14"/>
<dbReference type="InterPro" id="IPR023465">
    <property type="entry name" value="Riboflavin_kinase_dom_sf"/>
</dbReference>
<evidence type="ECO:0000256" key="5">
    <source>
        <dbReference type="ARBA" id="ARBA00022679"/>
    </source>
</evidence>
<dbReference type="GO" id="GO:0003919">
    <property type="term" value="F:FMN adenylyltransferase activity"/>
    <property type="evidence" value="ECO:0007669"/>
    <property type="project" value="UniProtKB-UniRule"/>
</dbReference>
<evidence type="ECO:0000256" key="4">
    <source>
        <dbReference type="ARBA" id="ARBA00022643"/>
    </source>
</evidence>
<dbReference type="UniPathway" id="UPA00277">
    <property type="reaction ID" value="UER00407"/>
</dbReference>
<dbReference type="SUPFAM" id="SSF52374">
    <property type="entry name" value="Nucleotidylyl transferase"/>
    <property type="match status" value="1"/>
</dbReference>
<keyword evidence="11" id="KW-0511">Multifunctional enzyme</keyword>
<dbReference type="SUPFAM" id="SSF82114">
    <property type="entry name" value="Riboflavin kinase-like"/>
    <property type="match status" value="1"/>
</dbReference>
<keyword evidence="8 14" id="KW-0418">Kinase</keyword>
<evidence type="ECO:0000256" key="11">
    <source>
        <dbReference type="ARBA" id="ARBA00023268"/>
    </source>
</evidence>
<keyword evidence="9 14" id="KW-0274">FAD</keyword>
<comment type="similarity">
    <text evidence="14">Belongs to the ribF family.</text>
</comment>
<comment type="catalytic activity">
    <reaction evidence="12 14">
        <text>riboflavin + ATP = FMN + ADP + H(+)</text>
        <dbReference type="Rhea" id="RHEA:14357"/>
        <dbReference type="ChEBI" id="CHEBI:15378"/>
        <dbReference type="ChEBI" id="CHEBI:30616"/>
        <dbReference type="ChEBI" id="CHEBI:57986"/>
        <dbReference type="ChEBI" id="CHEBI:58210"/>
        <dbReference type="ChEBI" id="CHEBI:456216"/>
        <dbReference type="EC" id="2.7.1.26"/>
    </reaction>
</comment>
<dbReference type="InterPro" id="IPR002606">
    <property type="entry name" value="Riboflavin_kinase_bac"/>
</dbReference>
<organism evidence="16 17">
    <name type="scientific">Hespellia stercorisuis DSM 15480</name>
    <dbReference type="NCBI Taxonomy" id="1121950"/>
    <lineage>
        <taxon>Bacteria</taxon>
        <taxon>Bacillati</taxon>
        <taxon>Bacillota</taxon>
        <taxon>Clostridia</taxon>
        <taxon>Lachnospirales</taxon>
        <taxon>Lachnospiraceae</taxon>
        <taxon>Hespellia</taxon>
    </lineage>
</organism>
<dbReference type="InterPro" id="IPR014729">
    <property type="entry name" value="Rossmann-like_a/b/a_fold"/>
</dbReference>
<evidence type="ECO:0000256" key="14">
    <source>
        <dbReference type="PIRNR" id="PIRNR004491"/>
    </source>
</evidence>
<gene>
    <name evidence="16" type="ORF">SAMN02745243_00094</name>
</gene>
<dbReference type="Gene3D" id="3.40.50.620">
    <property type="entry name" value="HUPs"/>
    <property type="match status" value="1"/>
</dbReference>
<dbReference type="EMBL" id="FQZY01000005">
    <property type="protein sequence ID" value="SHJ24181.1"/>
    <property type="molecule type" value="Genomic_DNA"/>
</dbReference>
<dbReference type="AlphaFoldDB" id="A0A1M6HPM9"/>
<dbReference type="PIRSF" id="PIRSF004491">
    <property type="entry name" value="FAD_Synth"/>
    <property type="match status" value="1"/>
</dbReference>
<dbReference type="GO" id="GO:0009231">
    <property type="term" value="P:riboflavin biosynthetic process"/>
    <property type="evidence" value="ECO:0007669"/>
    <property type="project" value="InterPro"/>
</dbReference>
<dbReference type="OrthoDB" id="9803667at2"/>
<keyword evidence="10 14" id="KW-0067">ATP-binding</keyword>
<dbReference type="GO" id="GO:0008531">
    <property type="term" value="F:riboflavin kinase activity"/>
    <property type="evidence" value="ECO:0007669"/>
    <property type="project" value="UniProtKB-UniRule"/>
</dbReference>
<keyword evidence="7 14" id="KW-0547">Nucleotide-binding</keyword>
<dbReference type="PANTHER" id="PTHR22749:SF6">
    <property type="entry name" value="RIBOFLAVIN KINASE"/>
    <property type="match status" value="1"/>
</dbReference>
<evidence type="ECO:0000256" key="10">
    <source>
        <dbReference type="ARBA" id="ARBA00022840"/>
    </source>
</evidence>
<dbReference type="GO" id="GO:0009398">
    <property type="term" value="P:FMN biosynthetic process"/>
    <property type="evidence" value="ECO:0007669"/>
    <property type="project" value="UniProtKB-UniRule"/>
</dbReference>
<evidence type="ECO:0000256" key="9">
    <source>
        <dbReference type="ARBA" id="ARBA00022827"/>
    </source>
</evidence>
<dbReference type="Pfam" id="PF06574">
    <property type="entry name" value="FAD_syn"/>
    <property type="match status" value="1"/>
</dbReference>
<proteinExistence type="inferred from homology"/>
<dbReference type="SMART" id="SM00904">
    <property type="entry name" value="Flavokinase"/>
    <property type="match status" value="1"/>
</dbReference>
<dbReference type="NCBIfam" id="NF004162">
    <property type="entry name" value="PRK05627.1-5"/>
    <property type="match status" value="1"/>
</dbReference>
<keyword evidence="17" id="KW-1185">Reference proteome</keyword>
<dbReference type="Gene3D" id="2.40.30.30">
    <property type="entry name" value="Riboflavin kinase-like"/>
    <property type="match status" value="1"/>
</dbReference>
<keyword evidence="3 14" id="KW-0285">Flavoprotein</keyword>
<dbReference type="GO" id="GO:0005524">
    <property type="term" value="F:ATP binding"/>
    <property type="evidence" value="ECO:0007669"/>
    <property type="project" value="UniProtKB-UniRule"/>
</dbReference>
<keyword evidence="6 14" id="KW-0548">Nucleotidyltransferase</keyword>
<dbReference type="EC" id="2.7.7.2" evidence="14"/>
<dbReference type="InterPro" id="IPR023468">
    <property type="entry name" value="Riboflavin_kinase"/>
</dbReference>
<evidence type="ECO:0000256" key="12">
    <source>
        <dbReference type="ARBA" id="ARBA00047880"/>
    </source>
</evidence>
<evidence type="ECO:0000256" key="8">
    <source>
        <dbReference type="ARBA" id="ARBA00022777"/>
    </source>
</evidence>
<evidence type="ECO:0000313" key="17">
    <source>
        <dbReference type="Proteomes" id="UP000184301"/>
    </source>
</evidence>
<dbReference type="InterPro" id="IPR004821">
    <property type="entry name" value="Cyt_trans-like"/>
</dbReference>
<name>A0A1M6HPM9_9FIRM</name>
<dbReference type="InterPro" id="IPR015864">
    <property type="entry name" value="FAD_synthase"/>
</dbReference>
<accession>A0A1M6HPM9</accession>
<dbReference type="UniPathway" id="UPA00276">
    <property type="reaction ID" value="UER00406"/>
</dbReference>
<dbReference type="Pfam" id="PF01687">
    <property type="entry name" value="Flavokinase"/>
    <property type="match status" value="1"/>
</dbReference>